<dbReference type="SUPFAM" id="SSF51556">
    <property type="entry name" value="Metallo-dependent hydrolases"/>
    <property type="match status" value="1"/>
</dbReference>
<dbReference type="InterPro" id="IPR050287">
    <property type="entry name" value="MTA/SAH_deaminase"/>
</dbReference>
<feature type="domain" description="Amidohydrolase-related" evidence="2">
    <location>
        <begin position="61"/>
        <end position="420"/>
    </location>
</feature>
<dbReference type="InterPro" id="IPR006680">
    <property type="entry name" value="Amidohydro-rel"/>
</dbReference>
<dbReference type="PANTHER" id="PTHR43794:SF5">
    <property type="entry name" value="CHLOROHYDROLASE FAMILY PROTEIN"/>
    <property type="match status" value="1"/>
</dbReference>
<evidence type="ECO:0000313" key="4">
    <source>
        <dbReference type="Proteomes" id="UP000317572"/>
    </source>
</evidence>
<dbReference type="Pfam" id="PF01979">
    <property type="entry name" value="Amidohydro_1"/>
    <property type="match status" value="1"/>
</dbReference>
<dbReference type="RefSeq" id="WP_142816347.1">
    <property type="nucleotide sequence ID" value="NZ_CAMITQ010000002.1"/>
</dbReference>
<evidence type="ECO:0000256" key="1">
    <source>
        <dbReference type="ARBA" id="ARBA00006745"/>
    </source>
</evidence>
<dbReference type="PANTHER" id="PTHR43794">
    <property type="entry name" value="AMINOHYDROLASE SSNA-RELATED"/>
    <property type="match status" value="1"/>
</dbReference>
<sequence>MSMQVDRKVITGGHIITMDAEYGELPQGALLIENGRIAALAENAKAFSHLDAEVIDARGAIVLPGMIDSHRHTWMSLFRGISGDMSLPEFLANTFYGLGALVTAEDLSTATLVGALEAIDSGVTTILDCCDCVNSPDHAVAAIESLQQSGIRGVYSYGFQVYDFQPAGFSSHQERVNFAAELRERYFSDDQGLLRMGTLLSDFGTVPFTQTAAEIRMAQQQDILIASHTGALPNSRLLKGLQELDDHQLLQPGHLHIHCSGLTDPEWRLLAKTGAKVSIAPETEMQMGMGFPPIRACLDHGIAPAISTDIVCVGSGDLFSQMRLGLQTQRCLDNHQHHIRGEVVSELSLSVGDALRWATHGSAAALGMETSIGSLTPGKQADVIMLKHQRAMVPSSFPRASSVLQSHAADVDTVIINGQTRKRHGELVGQDMAAIRQRAAQTLARIQQAALGRAEITGAEAVAWLREAERRASVNLAEAYRR</sequence>
<dbReference type="NCBIfam" id="NF006056">
    <property type="entry name" value="PRK08204.1"/>
    <property type="match status" value="1"/>
</dbReference>
<organism evidence="3 4">
    <name type="scientific">Serratia liquefaciens</name>
    <dbReference type="NCBI Taxonomy" id="614"/>
    <lineage>
        <taxon>Bacteria</taxon>
        <taxon>Pseudomonadati</taxon>
        <taxon>Pseudomonadota</taxon>
        <taxon>Gammaproteobacteria</taxon>
        <taxon>Enterobacterales</taxon>
        <taxon>Yersiniaceae</taxon>
        <taxon>Serratia</taxon>
    </lineage>
</organism>
<evidence type="ECO:0000259" key="2">
    <source>
        <dbReference type="Pfam" id="PF01979"/>
    </source>
</evidence>
<dbReference type="Proteomes" id="UP000317572">
    <property type="component" value="Chromosome"/>
</dbReference>
<dbReference type="STRING" id="614.XJ20_02240"/>
<evidence type="ECO:0000313" key="3">
    <source>
        <dbReference type="EMBL" id="QDL35255.1"/>
    </source>
</evidence>
<proteinExistence type="inferred from homology"/>
<dbReference type="Gene3D" id="2.30.40.10">
    <property type="entry name" value="Urease, subunit C, domain 1"/>
    <property type="match status" value="1"/>
</dbReference>
<dbReference type="InterPro" id="IPR032466">
    <property type="entry name" value="Metal_Hydrolase"/>
</dbReference>
<protein>
    <recommendedName>
        <fullName evidence="2">Amidohydrolase-related domain-containing protein</fullName>
    </recommendedName>
</protein>
<dbReference type="InterPro" id="IPR011059">
    <property type="entry name" value="Metal-dep_hydrolase_composite"/>
</dbReference>
<dbReference type="Gene3D" id="3.20.20.140">
    <property type="entry name" value="Metal-dependent hydrolases"/>
    <property type="match status" value="1"/>
</dbReference>
<dbReference type="AlphaFoldDB" id="A0A515D4B8"/>
<dbReference type="GO" id="GO:0016810">
    <property type="term" value="F:hydrolase activity, acting on carbon-nitrogen (but not peptide) bonds"/>
    <property type="evidence" value="ECO:0007669"/>
    <property type="project" value="InterPro"/>
</dbReference>
<dbReference type="SUPFAM" id="SSF51338">
    <property type="entry name" value="Composite domain of metallo-dependent hydrolases"/>
    <property type="match status" value="1"/>
</dbReference>
<dbReference type="EMBL" id="CP033893">
    <property type="protein sequence ID" value="QDL35255.1"/>
    <property type="molecule type" value="Genomic_DNA"/>
</dbReference>
<reference evidence="3 4" key="1">
    <citation type="submission" date="2018-11" db="EMBL/GenBank/DDBJ databases">
        <title>The first complete genome of Serratia liquefaciens isolated from metalophyte plant revel distinctness adaptive mechanisms in an extreme habitat.</title>
        <authorList>
            <person name="Caneschi W.L."/>
            <person name="Sanchez A.B."/>
            <person name="Felestrino E.B."/>
            <person name="Assis R.A.B."/>
            <person name="Lemes C.G.C."/>
            <person name="Cordeiro I.F."/>
            <person name="Fonseca N.P."/>
            <person name="Villa M."/>
            <person name="Vieira I.T."/>
            <person name="Moraes L.A."/>
            <person name="Kamino L.H.Y."/>
            <person name="do Carmo F."/>
            <person name="Garcia C.M."/>
            <person name="Almeida N.F."/>
            <person name="Silva R.S."/>
            <person name="Ferro J.A."/>
            <person name="Ferro M.I.T."/>
            <person name="Varani A.M."/>
            <person name="Ferreira R.M."/>
            <person name="dos Santos V.L."/>
            <person name="Silva U.C."/>
            <person name="Setubal J.C."/>
            <person name="Moreira L.M."/>
        </authorList>
    </citation>
    <scope>NUCLEOTIDE SEQUENCE [LARGE SCALE GENOMIC DNA]</scope>
    <source>
        <strain evidence="3 4">FG3</strain>
    </source>
</reference>
<comment type="similarity">
    <text evidence="1">Belongs to the metallo-dependent hydrolases superfamily. ATZ/TRZ family.</text>
</comment>
<gene>
    <name evidence="3" type="ORF">EGO53_27340</name>
</gene>
<name>A0A515D4B8_SERLI</name>
<accession>A0A515D4B8</accession>